<name>A0ABT2H335_9MICO</name>
<gene>
    <name evidence="2" type="ORF">N1032_11435</name>
</gene>
<dbReference type="Proteomes" id="UP001165586">
    <property type="component" value="Unassembled WGS sequence"/>
</dbReference>
<evidence type="ECO:0000256" key="1">
    <source>
        <dbReference type="SAM" id="MobiDB-lite"/>
    </source>
</evidence>
<protein>
    <submittedName>
        <fullName evidence="2">DUF1349 domain-containing protein</fullName>
    </submittedName>
</protein>
<organism evidence="2 3">
    <name type="scientific">Herbiconiux daphne</name>
    <dbReference type="NCBI Taxonomy" id="2970914"/>
    <lineage>
        <taxon>Bacteria</taxon>
        <taxon>Bacillati</taxon>
        <taxon>Actinomycetota</taxon>
        <taxon>Actinomycetes</taxon>
        <taxon>Micrococcales</taxon>
        <taxon>Microbacteriaceae</taxon>
        <taxon>Herbiconiux</taxon>
    </lineage>
</organism>
<keyword evidence="3" id="KW-1185">Reference proteome</keyword>
<accession>A0ABT2H335</accession>
<dbReference type="PANTHER" id="PTHR35332:SF2">
    <property type="entry name" value="REGULATION OF ENOLASE PROTEIN 1"/>
    <property type="match status" value="1"/>
</dbReference>
<evidence type="ECO:0000313" key="2">
    <source>
        <dbReference type="EMBL" id="MCS5734349.1"/>
    </source>
</evidence>
<dbReference type="Gene3D" id="2.60.120.200">
    <property type="match status" value="1"/>
</dbReference>
<reference evidence="2" key="1">
    <citation type="submission" date="2022-08" db="EMBL/GenBank/DDBJ databases">
        <authorList>
            <person name="Deng Y."/>
            <person name="Han X.-F."/>
            <person name="Zhang Y.-Q."/>
        </authorList>
    </citation>
    <scope>NUCLEOTIDE SEQUENCE</scope>
    <source>
        <strain evidence="2">CPCC 203386</strain>
    </source>
</reference>
<dbReference type="InterPro" id="IPR013320">
    <property type="entry name" value="ConA-like_dom_sf"/>
</dbReference>
<sequence length="198" mass="21142">MTAATRDIPWSTGTWTNEPAATRETPAGLAVTAIEGSDAWRTTAYGFVHDSEHALLAPFERGQALEVAFVADLTGEFDQAGLFVRAADDHWVKTGIELSDGVAQVGAVVTAPVSDWSMAPVPEWQGREVTMRASWAGDALTIRARVDGEPFRLVRVVPFDPDAAVAVSAGPLVSAPTRAGLTVRFVSWRLTAADESLH</sequence>
<feature type="region of interest" description="Disordered" evidence="1">
    <location>
        <begin position="1"/>
        <end position="20"/>
    </location>
</feature>
<proteinExistence type="predicted"/>
<dbReference type="EMBL" id="JANLCJ010000004">
    <property type="protein sequence ID" value="MCS5734349.1"/>
    <property type="molecule type" value="Genomic_DNA"/>
</dbReference>
<comment type="caution">
    <text evidence="2">The sequence shown here is derived from an EMBL/GenBank/DDBJ whole genome shotgun (WGS) entry which is preliminary data.</text>
</comment>
<dbReference type="PANTHER" id="PTHR35332">
    <property type="entry name" value="REGULATION OF ENOLASE PROTEIN 1"/>
    <property type="match status" value="1"/>
</dbReference>
<evidence type="ECO:0000313" key="3">
    <source>
        <dbReference type="Proteomes" id="UP001165586"/>
    </source>
</evidence>
<dbReference type="RefSeq" id="WP_259539223.1">
    <property type="nucleotide sequence ID" value="NZ_JANLCJ010000004.1"/>
</dbReference>
<dbReference type="Pfam" id="PF07081">
    <property type="entry name" value="DUF1349"/>
    <property type="match status" value="1"/>
</dbReference>
<dbReference type="SUPFAM" id="SSF49899">
    <property type="entry name" value="Concanavalin A-like lectins/glucanases"/>
    <property type="match status" value="1"/>
</dbReference>
<dbReference type="InterPro" id="IPR009784">
    <property type="entry name" value="DUF1349"/>
</dbReference>